<protein>
    <submittedName>
        <fullName evidence="2">L-ascorbate metabolism protein UlaG (Beta-lactamase superfamily)</fullName>
    </submittedName>
</protein>
<gene>
    <name evidence="2" type="ORF">QE405_003816</name>
</gene>
<dbReference type="InterPro" id="IPR001279">
    <property type="entry name" value="Metallo-B-lactamas"/>
</dbReference>
<dbReference type="RefSeq" id="WP_307204287.1">
    <property type="nucleotide sequence ID" value="NZ_JAUTAN010000001.1"/>
</dbReference>
<dbReference type="InterPro" id="IPR050114">
    <property type="entry name" value="UPF0173_UPF0282_UlaG_hydrolase"/>
</dbReference>
<feature type="domain" description="Metallo-beta-lactamase" evidence="1">
    <location>
        <begin position="7"/>
        <end position="186"/>
    </location>
</feature>
<evidence type="ECO:0000259" key="1">
    <source>
        <dbReference type="SMART" id="SM00849"/>
    </source>
</evidence>
<name>A0AAJ1U9D5_9ACTN</name>
<comment type="caution">
    <text evidence="2">The sequence shown here is derived from an EMBL/GenBank/DDBJ whole genome shotgun (WGS) entry which is preliminary data.</text>
</comment>
<dbReference type="Proteomes" id="UP001239215">
    <property type="component" value="Unassembled WGS sequence"/>
</dbReference>
<dbReference type="SUPFAM" id="SSF56281">
    <property type="entry name" value="Metallo-hydrolase/oxidoreductase"/>
    <property type="match status" value="1"/>
</dbReference>
<dbReference type="PANTHER" id="PTHR43546:SF3">
    <property type="entry name" value="UPF0173 METAL-DEPENDENT HYDROLASE MJ1163"/>
    <property type="match status" value="1"/>
</dbReference>
<dbReference type="AlphaFoldDB" id="A0AAJ1U9D5"/>
<organism evidence="2 3">
    <name type="scientific">Nocardioides zeae</name>
    <dbReference type="NCBI Taxonomy" id="1457234"/>
    <lineage>
        <taxon>Bacteria</taxon>
        <taxon>Bacillati</taxon>
        <taxon>Actinomycetota</taxon>
        <taxon>Actinomycetes</taxon>
        <taxon>Propionibacteriales</taxon>
        <taxon>Nocardioidaceae</taxon>
        <taxon>Nocardioides</taxon>
    </lineage>
</organism>
<accession>A0AAJ1U9D5</accession>
<dbReference type="Pfam" id="PF13483">
    <property type="entry name" value="Lactamase_B_3"/>
    <property type="match status" value="1"/>
</dbReference>
<dbReference type="InterPro" id="IPR036866">
    <property type="entry name" value="RibonucZ/Hydroxyglut_hydro"/>
</dbReference>
<proteinExistence type="predicted"/>
<evidence type="ECO:0000313" key="3">
    <source>
        <dbReference type="Proteomes" id="UP001239215"/>
    </source>
</evidence>
<dbReference type="Gene3D" id="3.60.15.10">
    <property type="entry name" value="Ribonuclease Z/Hydroxyacylglutathione hydrolase-like"/>
    <property type="match status" value="1"/>
</dbReference>
<evidence type="ECO:0000313" key="2">
    <source>
        <dbReference type="EMBL" id="MDQ1106532.1"/>
    </source>
</evidence>
<dbReference type="EMBL" id="JAUTAN010000001">
    <property type="protein sequence ID" value="MDQ1106532.1"/>
    <property type="molecule type" value="Genomic_DNA"/>
</dbReference>
<dbReference type="SMART" id="SM00849">
    <property type="entry name" value="Lactamase_B"/>
    <property type="match status" value="1"/>
</dbReference>
<sequence>MRLTKFGHACVRIAHDDHVLVLDPGMFTQPEAVEGATAVLVTHEHADHVAVEHLRATDAPVFTIGAVARAIAEVAPDVSERVTVVRPGETFDVGVPVRAVGEKHAVIHPDYDRIDNSGYLLQVGDQRVFHPGDALTGPDEAVDLLLAPVSGPWLKIGEAIDFARGVGAPRTLAIHDRVYSDAGLGMADQHFRRLLGDDQEWVRLADGAELD</sequence>
<reference evidence="2" key="1">
    <citation type="submission" date="2023-07" db="EMBL/GenBank/DDBJ databases">
        <title>Functional and genomic diversity of the sorghum phyllosphere microbiome.</title>
        <authorList>
            <person name="Shade A."/>
        </authorList>
    </citation>
    <scope>NUCLEOTIDE SEQUENCE</scope>
    <source>
        <strain evidence="2">SORGH_AS_1067</strain>
    </source>
</reference>
<dbReference type="PANTHER" id="PTHR43546">
    <property type="entry name" value="UPF0173 METAL-DEPENDENT HYDROLASE MJ1163-RELATED"/>
    <property type="match status" value="1"/>
</dbReference>